<dbReference type="Proteomes" id="UP001066276">
    <property type="component" value="Chromosome 3_1"/>
</dbReference>
<comment type="caution">
    <text evidence="1">The sequence shown here is derived from an EMBL/GenBank/DDBJ whole genome shotgun (WGS) entry which is preliminary data.</text>
</comment>
<gene>
    <name evidence="1" type="ORF">NDU88_003891</name>
</gene>
<reference evidence="1" key="1">
    <citation type="journal article" date="2022" name="bioRxiv">
        <title>Sequencing and chromosome-scale assembly of the giantPleurodeles waltlgenome.</title>
        <authorList>
            <person name="Brown T."/>
            <person name="Elewa A."/>
            <person name="Iarovenko S."/>
            <person name="Subramanian E."/>
            <person name="Araus A.J."/>
            <person name="Petzold A."/>
            <person name="Susuki M."/>
            <person name="Suzuki K.-i.T."/>
            <person name="Hayashi T."/>
            <person name="Toyoda A."/>
            <person name="Oliveira C."/>
            <person name="Osipova E."/>
            <person name="Leigh N.D."/>
            <person name="Simon A."/>
            <person name="Yun M.H."/>
        </authorList>
    </citation>
    <scope>NUCLEOTIDE SEQUENCE</scope>
    <source>
        <strain evidence="1">20211129_DDA</strain>
        <tissue evidence="1">Liver</tissue>
    </source>
</reference>
<sequence>MRAQRDGFLGGLYKKNRMKRQTDWHRTVRRNIQIRVMRIEYERKALRDEGEQERFELRDIVRKCVETELRYEDDRMRE</sequence>
<proteinExistence type="predicted"/>
<dbReference type="AlphaFoldDB" id="A0AAV7UHQ8"/>
<name>A0AAV7UHQ8_PLEWA</name>
<evidence type="ECO:0000313" key="1">
    <source>
        <dbReference type="EMBL" id="KAJ1187112.1"/>
    </source>
</evidence>
<protein>
    <submittedName>
        <fullName evidence="1">Uncharacterized protein</fullName>
    </submittedName>
</protein>
<organism evidence="1 2">
    <name type="scientific">Pleurodeles waltl</name>
    <name type="common">Iberian ribbed newt</name>
    <dbReference type="NCBI Taxonomy" id="8319"/>
    <lineage>
        <taxon>Eukaryota</taxon>
        <taxon>Metazoa</taxon>
        <taxon>Chordata</taxon>
        <taxon>Craniata</taxon>
        <taxon>Vertebrata</taxon>
        <taxon>Euteleostomi</taxon>
        <taxon>Amphibia</taxon>
        <taxon>Batrachia</taxon>
        <taxon>Caudata</taxon>
        <taxon>Salamandroidea</taxon>
        <taxon>Salamandridae</taxon>
        <taxon>Pleurodelinae</taxon>
        <taxon>Pleurodeles</taxon>
    </lineage>
</organism>
<dbReference type="EMBL" id="JANPWB010000005">
    <property type="protein sequence ID" value="KAJ1187112.1"/>
    <property type="molecule type" value="Genomic_DNA"/>
</dbReference>
<keyword evidence="2" id="KW-1185">Reference proteome</keyword>
<evidence type="ECO:0000313" key="2">
    <source>
        <dbReference type="Proteomes" id="UP001066276"/>
    </source>
</evidence>
<accession>A0AAV7UHQ8</accession>